<name>A0AAV1L409_9NEOP</name>
<dbReference type="AlphaFoldDB" id="A0AAV1L409"/>
<sequence>MRFLSWGGWRPLSRMSLPILLVHWSYNLTQIAVKTNLTRSSIFEIGGHCFVTIFMTYVTSLPLHLLIELPMMRFFKALFSSA</sequence>
<evidence type="ECO:0000256" key="1">
    <source>
        <dbReference type="SAM" id="Phobius"/>
    </source>
</evidence>
<keyword evidence="1" id="KW-0812">Transmembrane</keyword>
<accession>A0AAV1L409</accession>
<feature type="transmembrane region" description="Helical" evidence="1">
    <location>
        <begin position="45"/>
        <end position="67"/>
    </location>
</feature>
<gene>
    <name evidence="2" type="ORF">PARMNEM_LOCUS10496</name>
</gene>
<protein>
    <submittedName>
        <fullName evidence="2">Uncharacterized protein</fullName>
    </submittedName>
</protein>
<comment type="caution">
    <text evidence="2">The sequence shown here is derived from an EMBL/GenBank/DDBJ whole genome shotgun (WGS) entry which is preliminary data.</text>
</comment>
<keyword evidence="1" id="KW-1133">Transmembrane helix</keyword>
<organism evidence="2 3">
    <name type="scientific">Parnassius mnemosyne</name>
    <name type="common">clouded apollo</name>
    <dbReference type="NCBI Taxonomy" id="213953"/>
    <lineage>
        <taxon>Eukaryota</taxon>
        <taxon>Metazoa</taxon>
        <taxon>Ecdysozoa</taxon>
        <taxon>Arthropoda</taxon>
        <taxon>Hexapoda</taxon>
        <taxon>Insecta</taxon>
        <taxon>Pterygota</taxon>
        <taxon>Neoptera</taxon>
        <taxon>Endopterygota</taxon>
        <taxon>Lepidoptera</taxon>
        <taxon>Glossata</taxon>
        <taxon>Ditrysia</taxon>
        <taxon>Papilionoidea</taxon>
        <taxon>Papilionidae</taxon>
        <taxon>Parnassiinae</taxon>
        <taxon>Parnassini</taxon>
        <taxon>Parnassius</taxon>
        <taxon>Driopa</taxon>
    </lineage>
</organism>
<evidence type="ECO:0000313" key="3">
    <source>
        <dbReference type="Proteomes" id="UP001314205"/>
    </source>
</evidence>
<dbReference type="Proteomes" id="UP001314205">
    <property type="component" value="Unassembled WGS sequence"/>
</dbReference>
<proteinExistence type="predicted"/>
<dbReference type="EMBL" id="CAVLGL010000085">
    <property type="protein sequence ID" value="CAK1590081.1"/>
    <property type="molecule type" value="Genomic_DNA"/>
</dbReference>
<keyword evidence="3" id="KW-1185">Reference proteome</keyword>
<reference evidence="2 3" key="1">
    <citation type="submission" date="2023-11" db="EMBL/GenBank/DDBJ databases">
        <authorList>
            <person name="Hedman E."/>
            <person name="Englund M."/>
            <person name="Stromberg M."/>
            <person name="Nyberg Akerstrom W."/>
            <person name="Nylinder S."/>
            <person name="Jareborg N."/>
            <person name="Kallberg Y."/>
            <person name="Kronander E."/>
        </authorList>
    </citation>
    <scope>NUCLEOTIDE SEQUENCE [LARGE SCALE GENOMIC DNA]</scope>
</reference>
<keyword evidence="1" id="KW-0472">Membrane</keyword>
<evidence type="ECO:0000313" key="2">
    <source>
        <dbReference type="EMBL" id="CAK1590081.1"/>
    </source>
</evidence>